<dbReference type="Proteomes" id="UP001215598">
    <property type="component" value="Unassembled WGS sequence"/>
</dbReference>
<keyword evidence="3" id="KW-1185">Reference proteome</keyword>
<evidence type="ECO:0000256" key="1">
    <source>
        <dbReference type="SAM" id="MobiDB-lite"/>
    </source>
</evidence>
<protein>
    <submittedName>
        <fullName evidence="2">Uncharacterized protein</fullName>
    </submittedName>
</protein>
<feature type="compositionally biased region" description="Basic and acidic residues" evidence="1">
    <location>
        <begin position="53"/>
        <end position="67"/>
    </location>
</feature>
<evidence type="ECO:0000313" key="3">
    <source>
        <dbReference type="Proteomes" id="UP001215598"/>
    </source>
</evidence>
<gene>
    <name evidence="2" type="ORF">B0H16DRAFT_1449905</name>
</gene>
<dbReference type="AlphaFoldDB" id="A0AAD7K1R0"/>
<reference evidence="2" key="1">
    <citation type="submission" date="2023-03" db="EMBL/GenBank/DDBJ databases">
        <title>Massive genome expansion in bonnet fungi (Mycena s.s.) driven by repeated elements and novel gene families across ecological guilds.</title>
        <authorList>
            <consortium name="Lawrence Berkeley National Laboratory"/>
            <person name="Harder C.B."/>
            <person name="Miyauchi S."/>
            <person name="Viragh M."/>
            <person name="Kuo A."/>
            <person name="Thoen E."/>
            <person name="Andreopoulos B."/>
            <person name="Lu D."/>
            <person name="Skrede I."/>
            <person name="Drula E."/>
            <person name="Henrissat B."/>
            <person name="Morin E."/>
            <person name="Kohler A."/>
            <person name="Barry K."/>
            <person name="LaButti K."/>
            <person name="Morin E."/>
            <person name="Salamov A."/>
            <person name="Lipzen A."/>
            <person name="Mereny Z."/>
            <person name="Hegedus B."/>
            <person name="Baldrian P."/>
            <person name="Stursova M."/>
            <person name="Weitz H."/>
            <person name="Taylor A."/>
            <person name="Grigoriev I.V."/>
            <person name="Nagy L.G."/>
            <person name="Martin F."/>
            <person name="Kauserud H."/>
        </authorList>
    </citation>
    <scope>NUCLEOTIDE SEQUENCE</scope>
    <source>
        <strain evidence="2">CBHHK182m</strain>
    </source>
</reference>
<accession>A0AAD7K1R0</accession>
<dbReference type="EMBL" id="JARKIB010000010">
    <property type="protein sequence ID" value="KAJ7775271.1"/>
    <property type="molecule type" value="Genomic_DNA"/>
</dbReference>
<proteinExistence type="predicted"/>
<comment type="caution">
    <text evidence="2">The sequence shown here is derived from an EMBL/GenBank/DDBJ whole genome shotgun (WGS) entry which is preliminary data.</text>
</comment>
<feature type="region of interest" description="Disordered" evidence="1">
    <location>
        <begin position="1"/>
        <end position="73"/>
    </location>
</feature>
<sequence>MHAARGTRWTRLMTSHRLPSTATAAREGEGQGIQYRPGEGKRNVKSVSAGWRRVGEDGGKSWGERGGDGVGGAMKATATVRSSQCMLVPAKEEGARRSFGEKEAARAIRVRGTTYCGTAAILKFSWNSERASKQQRKWSAALIQCEGGWKRKMGRI</sequence>
<organism evidence="2 3">
    <name type="scientific">Mycena metata</name>
    <dbReference type="NCBI Taxonomy" id="1033252"/>
    <lineage>
        <taxon>Eukaryota</taxon>
        <taxon>Fungi</taxon>
        <taxon>Dikarya</taxon>
        <taxon>Basidiomycota</taxon>
        <taxon>Agaricomycotina</taxon>
        <taxon>Agaricomycetes</taxon>
        <taxon>Agaricomycetidae</taxon>
        <taxon>Agaricales</taxon>
        <taxon>Marasmiineae</taxon>
        <taxon>Mycenaceae</taxon>
        <taxon>Mycena</taxon>
    </lineage>
</organism>
<evidence type="ECO:0000313" key="2">
    <source>
        <dbReference type="EMBL" id="KAJ7775271.1"/>
    </source>
</evidence>
<name>A0AAD7K1R0_9AGAR</name>